<keyword evidence="1" id="KW-1133">Transmembrane helix</keyword>
<keyword evidence="3" id="KW-1185">Reference proteome</keyword>
<dbReference type="Proteomes" id="UP000447434">
    <property type="component" value="Chromosome 18"/>
</dbReference>
<protein>
    <submittedName>
        <fullName evidence="2">Uncharacterized protein</fullName>
    </submittedName>
</protein>
<name>A0A6A4NRE8_LUPAL</name>
<gene>
    <name evidence="2" type="ORF">Lalb_Chr18g0057231</name>
</gene>
<accession>A0A6A4NRE8</accession>
<reference evidence="3" key="1">
    <citation type="journal article" date="2020" name="Nat. Commun.">
        <title>Genome sequence of the cluster root forming white lupin.</title>
        <authorList>
            <person name="Hufnagel B."/>
            <person name="Marques A."/>
            <person name="Soriano A."/>
            <person name="Marques L."/>
            <person name="Divol F."/>
            <person name="Doumas P."/>
            <person name="Sallet E."/>
            <person name="Mancinotti D."/>
            <person name="Carrere S."/>
            <person name="Marande W."/>
            <person name="Arribat S."/>
            <person name="Keller J."/>
            <person name="Huneau C."/>
            <person name="Blein T."/>
            <person name="Aime D."/>
            <person name="Laguerre M."/>
            <person name="Taylor J."/>
            <person name="Schubert V."/>
            <person name="Nelson M."/>
            <person name="Geu-Flores F."/>
            <person name="Crespi M."/>
            <person name="Gallardo-Guerrero K."/>
            <person name="Delaux P.-M."/>
            <person name="Salse J."/>
            <person name="Berges H."/>
            <person name="Guyot R."/>
            <person name="Gouzy J."/>
            <person name="Peret B."/>
        </authorList>
    </citation>
    <scope>NUCLEOTIDE SEQUENCE [LARGE SCALE GENOMIC DNA]</scope>
    <source>
        <strain evidence="3">cv. Amiga</strain>
    </source>
</reference>
<evidence type="ECO:0000313" key="2">
    <source>
        <dbReference type="EMBL" id="KAE9594763.1"/>
    </source>
</evidence>
<dbReference type="EMBL" id="WOCE01000018">
    <property type="protein sequence ID" value="KAE9594763.1"/>
    <property type="molecule type" value="Genomic_DNA"/>
</dbReference>
<proteinExistence type="predicted"/>
<feature type="transmembrane region" description="Helical" evidence="1">
    <location>
        <begin position="6"/>
        <end position="26"/>
    </location>
</feature>
<comment type="caution">
    <text evidence="2">The sequence shown here is derived from an EMBL/GenBank/DDBJ whole genome shotgun (WGS) entry which is preliminary data.</text>
</comment>
<dbReference type="AlphaFoldDB" id="A0A6A4NRE8"/>
<keyword evidence="1" id="KW-0812">Transmembrane</keyword>
<sequence length="68" mass="7743">MLHSSLNIFIGSTLVGILLDLLNVILEIHLLGIIRDCCFPLLTRNMFCLNHYIARVIHIQSEEKNLAI</sequence>
<evidence type="ECO:0000256" key="1">
    <source>
        <dbReference type="SAM" id="Phobius"/>
    </source>
</evidence>
<keyword evidence="1" id="KW-0472">Membrane</keyword>
<evidence type="ECO:0000313" key="3">
    <source>
        <dbReference type="Proteomes" id="UP000447434"/>
    </source>
</evidence>
<organism evidence="2 3">
    <name type="scientific">Lupinus albus</name>
    <name type="common">White lupine</name>
    <name type="synonym">Lupinus termis</name>
    <dbReference type="NCBI Taxonomy" id="3870"/>
    <lineage>
        <taxon>Eukaryota</taxon>
        <taxon>Viridiplantae</taxon>
        <taxon>Streptophyta</taxon>
        <taxon>Embryophyta</taxon>
        <taxon>Tracheophyta</taxon>
        <taxon>Spermatophyta</taxon>
        <taxon>Magnoliopsida</taxon>
        <taxon>eudicotyledons</taxon>
        <taxon>Gunneridae</taxon>
        <taxon>Pentapetalae</taxon>
        <taxon>rosids</taxon>
        <taxon>fabids</taxon>
        <taxon>Fabales</taxon>
        <taxon>Fabaceae</taxon>
        <taxon>Papilionoideae</taxon>
        <taxon>50 kb inversion clade</taxon>
        <taxon>genistoids sensu lato</taxon>
        <taxon>core genistoids</taxon>
        <taxon>Genisteae</taxon>
        <taxon>Lupinus</taxon>
    </lineage>
</organism>